<comment type="caution">
    <text evidence="2">The sequence shown here is derived from an EMBL/GenBank/DDBJ whole genome shotgun (WGS) entry which is preliminary data.</text>
</comment>
<evidence type="ECO:0000313" key="3">
    <source>
        <dbReference type="Proteomes" id="UP000758155"/>
    </source>
</evidence>
<feature type="region of interest" description="Disordered" evidence="1">
    <location>
        <begin position="1"/>
        <end position="67"/>
    </location>
</feature>
<feature type="compositionally biased region" description="Basic and acidic residues" evidence="1">
    <location>
        <begin position="42"/>
        <end position="60"/>
    </location>
</feature>
<reference evidence="2" key="1">
    <citation type="submission" date="2019-04" db="EMBL/GenBank/DDBJ databases">
        <title>Sequencing of skin fungus with MAO and IRED activity.</title>
        <authorList>
            <person name="Marsaioli A.J."/>
            <person name="Bonatto J.M.C."/>
            <person name="Reis Junior O."/>
        </authorList>
    </citation>
    <scope>NUCLEOTIDE SEQUENCE</scope>
    <source>
        <strain evidence="2">28M1</strain>
    </source>
</reference>
<evidence type="ECO:0000313" key="2">
    <source>
        <dbReference type="EMBL" id="KAF3041703.1"/>
    </source>
</evidence>
<proteinExistence type="predicted"/>
<dbReference type="AlphaFoldDB" id="A0A9P5C2S6"/>
<evidence type="ECO:0000256" key="1">
    <source>
        <dbReference type="SAM" id="MobiDB-lite"/>
    </source>
</evidence>
<protein>
    <submittedName>
        <fullName evidence="2">Uncharacterized protein</fullName>
    </submittedName>
</protein>
<gene>
    <name evidence="2" type="ORF">E8E12_006144</name>
</gene>
<sequence length="185" mass="20250">MKPVNDAQSSDNASSIYNGHRFQSTIGTTNDVNAAFRRPPTRGRESESRSPMRHVEHTIKQSEQPDLPEKLLSLPAALPTPSSGCAIESDKNSVIDTRAFCAHHSKTASCPVDNKGIPNPAQATGITMRKRTLKSEDIAPQLAKQSSSEVPLVHALPTRILTRRRDLVSHTFYQLGLEGRPLTGF</sequence>
<dbReference type="Proteomes" id="UP000758155">
    <property type="component" value="Unassembled WGS sequence"/>
</dbReference>
<keyword evidence="3" id="KW-1185">Reference proteome</keyword>
<feature type="compositionally biased region" description="Polar residues" evidence="1">
    <location>
        <begin position="1"/>
        <end position="32"/>
    </location>
</feature>
<organism evidence="2 3">
    <name type="scientific">Didymella heteroderae</name>
    <dbReference type="NCBI Taxonomy" id="1769908"/>
    <lineage>
        <taxon>Eukaryota</taxon>
        <taxon>Fungi</taxon>
        <taxon>Dikarya</taxon>
        <taxon>Ascomycota</taxon>
        <taxon>Pezizomycotina</taxon>
        <taxon>Dothideomycetes</taxon>
        <taxon>Pleosporomycetidae</taxon>
        <taxon>Pleosporales</taxon>
        <taxon>Pleosporineae</taxon>
        <taxon>Didymellaceae</taxon>
        <taxon>Didymella</taxon>
    </lineage>
</organism>
<accession>A0A9P5C2S6</accession>
<dbReference type="EMBL" id="SWKV01000019">
    <property type="protein sequence ID" value="KAF3041703.1"/>
    <property type="molecule type" value="Genomic_DNA"/>
</dbReference>
<name>A0A9P5C2S6_9PLEO</name>